<evidence type="ECO:0000313" key="2">
    <source>
        <dbReference type="EMBL" id="SCD21868.1"/>
    </source>
</evidence>
<evidence type="ECO:0000313" key="3">
    <source>
        <dbReference type="Proteomes" id="UP000187464"/>
    </source>
</evidence>
<dbReference type="AlphaFoldDB" id="A0A1R3T990"/>
<reference evidence="2 3" key="1">
    <citation type="submission" date="2016-08" db="EMBL/GenBank/DDBJ databases">
        <authorList>
            <person name="Seilhamer J.J."/>
        </authorList>
    </citation>
    <scope>NUCLEOTIDE SEQUENCE [LARGE SCALE GENOMIC DNA]</scope>
    <source>
        <strain evidence="2">M3/6</strain>
    </source>
</reference>
<accession>A0A1R3T990</accession>
<dbReference type="KEGG" id="psac:PSM36_3079"/>
<dbReference type="InterPro" id="IPR038765">
    <property type="entry name" value="Papain-like_cys_pep_sf"/>
</dbReference>
<dbReference type="PANTHER" id="PTHR38339">
    <property type="entry name" value="TRANSGLUTAMINASE DOMAIN PROTEIN"/>
    <property type="match status" value="1"/>
</dbReference>
<dbReference type="InterPro" id="IPR002931">
    <property type="entry name" value="Transglutaminase-like"/>
</dbReference>
<proteinExistence type="predicted"/>
<organism evidence="2 3">
    <name type="scientific">Proteiniphilum saccharofermentans</name>
    <dbReference type="NCBI Taxonomy" id="1642647"/>
    <lineage>
        <taxon>Bacteria</taxon>
        <taxon>Pseudomonadati</taxon>
        <taxon>Bacteroidota</taxon>
        <taxon>Bacteroidia</taxon>
        <taxon>Bacteroidales</taxon>
        <taxon>Dysgonomonadaceae</taxon>
        <taxon>Proteiniphilum</taxon>
    </lineage>
</organism>
<sequence length="477" mass="55262">MRKTLSLFIVLSLFGCSSPKHHYSTKEINKEITSGNFTRATELIDSLVSVGQPSKAQQQVLLFTQDSLRRVRLDFNKTKDEIIDWIERNRLFIPSDSLIDSWERSKTLEFRIIDGEKRYFRNAAPNIFRVDASARELTKILAPGSDTPRDSLLISAFNYKAESDTKGKYLLPSKKVKARYTLTVNADAAPDGEVLRVWLPFPRKDIRRQTDVKLLAASQSDYLLSDDKTVHTSVFMEQKAVAGKPTLFWIDFEFTSRGEWFDLSGIEVNPYDTNSTLYQTYTAEQQPHILFSENIRTLTDSITRNARTPIETLQAIYRHITSNYPWASALEYSTISNIPEYVIENRKGDCGQVTLLLITMLRHKGIPARWQSGWMTHPGEVNLHDWAEVYFEGTGWIPVDISFGRGEPVPIRPGREFFMSGIDSYRLYINSDFSGDFYPEKIYPRSETVDFQRGEVESDRWNLYFDQWKYKMELTYR</sequence>
<gene>
    <name evidence="2" type="ORF">PSM36_3079</name>
</gene>
<dbReference type="PANTHER" id="PTHR38339:SF1">
    <property type="entry name" value="TRANSGLUTAMINASE-LIKE DOMAIN-CONTAINING PROTEIN"/>
    <property type="match status" value="1"/>
</dbReference>
<dbReference type="Proteomes" id="UP000187464">
    <property type="component" value="Chromosome I"/>
</dbReference>
<dbReference type="Pfam" id="PF01841">
    <property type="entry name" value="Transglut_core"/>
    <property type="match status" value="1"/>
</dbReference>
<dbReference type="SMART" id="SM00460">
    <property type="entry name" value="TGc"/>
    <property type="match status" value="1"/>
</dbReference>
<feature type="domain" description="Transglutaminase-like" evidence="1">
    <location>
        <begin position="342"/>
        <end position="403"/>
    </location>
</feature>
<dbReference type="EMBL" id="LT605205">
    <property type="protein sequence ID" value="SCD21868.1"/>
    <property type="molecule type" value="Genomic_DNA"/>
</dbReference>
<protein>
    <submittedName>
        <fullName evidence="2">Transglutaminase</fullName>
    </submittedName>
</protein>
<dbReference type="SUPFAM" id="SSF54001">
    <property type="entry name" value="Cysteine proteinases"/>
    <property type="match status" value="1"/>
</dbReference>
<name>A0A1R3T990_9BACT</name>
<keyword evidence="3" id="KW-1185">Reference proteome</keyword>
<evidence type="ECO:0000259" key="1">
    <source>
        <dbReference type="SMART" id="SM00460"/>
    </source>
</evidence>
<dbReference type="Gene3D" id="3.10.620.30">
    <property type="match status" value="1"/>
</dbReference>
<dbReference type="RefSeq" id="WP_083711091.1">
    <property type="nucleotide sequence ID" value="NZ_LT605205.1"/>
</dbReference>
<dbReference type="STRING" id="1642647.PSM36_3079"/>
<dbReference type="PROSITE" id="PS51257">
    <property type="entry name" value="PROKAR_LIPOPROTEIN"/>
    <property type="match status" value="1"/>
</dbReference>